<keyword evidence="7" id="KW-0808">Transferase</keyword>
<organism evidence="17 18">
    <name type="scientific">Vibrio panuliri</name>
    <dbReference type="NCBI Taxonomy" id="1381081"/>
    <lineage>
        <taxon>Bacteria</taxon>
        <taxon>Pseudomonadati</taxon>
        <taxon>Pseudomonadota</taxon>
        <taxon>Gammaproteobacteria</taxon>
        <taxon>Vibrionales</taxon>
        <taxon>Vibrionaceae</taxon>
        <taxon>Vibrio</taxon>
    </lineage>
</organism>
<dbReference type="STRING" id="1381081.BIY22_11645"/>
<evidence type="ECO:0000259" key="16">
    <source>
        <dbReference type="PROSITE" id="PS50109"/>
    </source>
</evidence>
<evidence type="ECO:0000256" key="13">
    <source>
        <dbReference type="ARBA" id="ARBA00023012"/>
    </source>
</evidence>
<keyword evidence="13" id="KW-0902">Two-component regulatory system</keyword>
<comment type="catalytic activity">
    <reaction evidence="1">
        <text>ATP + protein L-histidine = ADP + protein N-phospho-L-histidine.</text>
        <dbReference type="EC" id="2.7.13.3"/>
    </reaction>
</comment>
<dbReference type="Proteomes" id="UP000186313">
    <property type="component" value="Unassembled WGS sequence"/>
</dbReference>
<dbReference type="GO" id="GO:0000155">
    <property type="term" value="F:phosphorelay sensor kinase activity"/>
    <property type="evidence" value="ECO:0007669"/>
    <property type="project" value="InterPro"/>
</dbReference>
<dbReference type="SMART" id="SM00091">
    <property type="entry name" value="PAS"/>
    <property type="match status" value="1"/>
</dbReference>
<dbReference type="InterPro" id="IPR004358">
    <property type="entry name" value="Sig_transdc_His_kin-like_C"/>
</dbReference>
<dbReference type="CDD" id="cd16915">
    <property type="entry name" value="HATPase_DpiB-CitA-like"/>
    <property type="match status" value="1"/>
</dbReference>
<dbReference type="InterPro" id="IPR036890">
    <property type="entry name" value="HATPase_C_sf"/>
</dbReference>
<keyword evidence="9" id="KW-0547">Nucleotide-binding</keyword>
<keyword evidence="11" id="KW-0067">ATP-binding</keyword>
<evidence type="ECO:0000256" key="4">
    <source>
        <dbReference type="ARBA" id="ARBA00012438"/>
    </source>
</evidence>
<comment type="caution">
    <text evidence="17">The sequence shown here is derived from an EMBL/GenBank/DDBJ whole genome shotgun (WGS) entry which is preliminary data.</text>
</comment>
<dbReference type="AlphaFoldDB" id="A0A1Q9HAV2"/>
<dbReference type="PRINTS" id="PR00344">
    <property type="entry name" value="BCTRLSENSOR"/>
</dbReference>
<evidence type="ECO:0000256" key="15">
    <source>
        <dbReference type="SAM" id="Phobius"/>
    </source>
</evidence>
<dbReference type="Pfam" id="PF02518">
    <property type="entry name" value="HATPase_c"/>
    <property type="match status" value="1"/>
</dbReference>
<dbReference type="PANTHER" id="PTHR43547:SF10">
    <property type="entry name" value="SENSOR HISTIDINE KINASE DCUS"/>
    <property type="match status" value="1"/>
</dbReference>
<feature type="transmembrane region" description="Helical" evidence="15">
    <location>
        <begin position="21"/>
        <end position="41"/>
    </location>
</feature>
<dbReference type="SUPFAM" id="SSF55785">
    <property type="entry name" value="PYP-like sensor domain (PAS domain)"/>
    <property type="match status" value="1"/>
</dbReference>
<dbReference type="InterPro" id="IPR029151">
    <property type="entry name" value="Sensor-like_sf"/>
</dbReference>
<evidence type="ECO:0000313" key="17">
    <source>
        <dbReference type="EMBL" id="OLQ86295.1"/>
    </source>
</evidence>
<dbReference type="SUPFAM" id="SSF55874">
    <property type="entry name" value="ATPase domain of HSP90 chaperone/DNA topoisomerase II/histidine kinase"/>
    <property type="match status" value="1"/>
</dbReference>
<dbReference type="InterPro" id="IPR039506">
    <property type="entry name" value="SPOB_a"/>
</dbReference>
<name>A0A1Q9HAV2_9VIBR</name>
<dbReference type="EC" id="2.7.13.3" evidence="4"/>
<evidence type="ECO:0000256" key="11">
    <source>
        <dbReference type="ARBA" id="ARBA00022840"/>
    </source>
</evidence>
<dbReference type="PANTHER" id="PTHR43547">
    <property type="entry name" value="TWO-COMPONENT HISTIDINE KINASE"/>
    <property type="match status" value="1"/>
</dbReference>
<dbReference type="EMBL" id="MJMJ01000043">
    <property type="protein sequence ID" value="OLQ86295.1"/>
    <property type="molecule type" value="Genomic_DNA"/>
</dbReference>
<dbReference type="PROSITE" id="PS50109">
    <property type="entry name" value="HIS_KIN"/>
    <property type="match status" value="1"/>
</dbReference>
<feature type="transmembrane region" description="Helical" evidence="15">
    <location>
        <begin position="184"/>
        <end position="203"/>
    </location>
</feature>
<keyword evidence="5" id="KW-1003">Cell membrane</keyword>
<dbReference type="GO" id="GO:0005524">
    <property type="term" value="F:ATP binding"/>
    <property type="evidence" value="ECO:0007669"/>
    <property type="project" value="UniProtKB-KW"/>
</dbReference>
<dbReference type="SMART" id="SM00387">
    <property type="entry name" value="HATPase_c"/>
    <property type="match status" value="1"/>
</dbReference>
<evidence type="ECO:0000256" key="1">
    <source>
        <dbReference type="ARBA" id="ARBA00000085"/>
    </source>
</evidence>
<dbReference type="SUPFAM" id="SSF103190">
    <property type="entry name" value="Sensory domain-like"/>
    <property type="match status" value="1"/>
</dbReference>
<dbReference type="Gene3D" id="3.30.450.20">
    <property type="entry name" value="PAS domain"/>
    <property type="match status" value="2"/>
</dbReference>
<keyword evidence="14 15" id="KW-0472">Membrane</keyword>
<gene>
    <name evidence="17" type="ORF">BIY22_11645</name>
</gene>
<keyword evidence="10" id="KW-0418">Kinase</keyword>
<dbReference type="InterPro" id="IPR033463">
    <property type="entry name" value="sCache_3"/>
</dbReference>
<evidence type="ECO:0000256" key="7">
    <source>
        <dbReference type="ARBA" id="ARBA00022679"/>
    </source>
</evidence>
<evidence type="ECO:0000256" key="9">
    <source>
        <dbReference type="ARBA" id="ARBA00022741"/>
    </source>
</evidence>
<evidence type="ECO:0000256" key="6">
    <source>
        <dbReference type="ARBA" id="ARBA00022553"/>
    </source>
</evidence>
<comment type="subcellular location">
    <subcellularLocation>
        <location evidence="2">Cell inner membrane</location>
    </subcellularLocation>
    <subcellularLocation>
        <location evidence="3">Cell membrane</location>
        <topology evidence="3">Multi-pass membrane protein</topology>
    </subcellularLocation>
</comment>
<dbReference type="RefSeq" id="WP_075710143.1">
    <property type="nucleotide sequence ID" value="NZ_MJMJ01000043.1"/>
</dbReference>
<dbReference type="GO" id="GO:0005886">
    <property type="term" value="C:plasma membrane"/>
    <property type="evidence" value="ECO:0007669"/>
    <property type="project" value="UniProtKB-SubCell"/>
</dbReference>
<dbReference type="Pfam" id="PF17203">
    <property type="entry name" value="sCache_3_2"/>
    <property type="match status" value="1"/>
</dbReference>
<sequence>MKSTAVKLLHKYNGGLSFSRRVFMLIFGLMFIQLTFVTTNFHRTLLDTLEDQVGTRALIQAQEIASDPELIQEVRIKNIAAIERVTDRLHKISDASFIVIGDEVGVRLSHPDKDKIGLPMQGGDNAGALRRGESYVSIREGSLGYGVRGKTPIIDFDGNTIGVVSVGYLLNRFDQWVVLYFKPLVYELLVTLILTLIGAWLFSKHIKKKMNGMEPSEIALALHLQESILSSVYEGVIAIDKQGKTLAVNRSAVQILGIDQHFDSLKNNSVLEFITNYQFFFKTPYEDNLKDEIIILNGKTVIASRVAIYDDENLIGWVISFRAKNDINSLTAELTQIKQYTENLRVMRHEHANKLSTISGLIEIGEYKSALEIINSENNKKQQLIDFITSRILLKKVAGILLGKYSRARELGIDLQFDPTCQLMQVNAPIESIDLSAIIGNLIDNAFEATLKNPESNKVVTVLITDAGDDLVIEISDNGCGISDEIASTIFSRGVTSKGDNEGHGIGLYLIQRYVTNAGGVILVDDAEPKGTTFSIFIPNKAQNHELN</sequence>
<evidence type="ECO:0000256" key="14">
    <source>
        <dbReference type="ARBA" id="ARBA00023136"/>
    </source>
</evidence>
<dbReference type="Gene3D" id="3.30.565.10">
    <property type="entry name" value="Histidine kinase-like ATPase, C-terminal domain"/>
    <property type="match status" value="1"/>
</dbReference>
<dbReference type="InterPro" id="IPR005467">
    <property type="entry name" value="His_kinase_dom"/>
</dbReference>
<keyword evidence="8 15" id="KW-0812">Transmembrane</keyword>
<reference evidence="17 18" key="1">
    <citation type="submission" date="2016-09" db="EMBL/GenBank/DDBJ databases">
        <title>Genomic Taxonomy of the Vibrionaceae.</title>
        <authorList>
            <person name="Gonzalez-Castillo A."/>
            <person name="Gomez-Gil B."/>
            <person name="Enciso-Ibarra K."/>
        </authorList>
    </citation>
    <scope>NUCLEOTIDE SEQUENCE [LARGE SCALE GENOMIC DNA]</scope>
    <source>
        <strain evidence="17 18">CAIM 703</strain>
    </source>
</reference>
<dbReference type="SUPFAM" id="SSF55890">
    <property type="entry name" value="Sporulation response regulatory protein Spo0B"/>
    <property type="match status" value="1"/>
</dbReference>
<protein>
    <recommendedName>
        <fullName evidence="4">histidine kinase</fullName>
        <ecNumber evidence="4">2.7.13.3</ecNumber>
    </recommendedName>
</protein>
<keyword evidence="6" id="KW-0597">Phosphoprotein</keyword>
<evidence type="ECO:0000256" key="10">
    <source>
        <dbReference type="ARBA" id="ARBA00022777"/>
    </source>
</evidence>
<evidence type="ECO:0000256" key="8">
    <source>
        <dbReference type="ARBA" id="ARBA00022692"/>
    </source>
</evidence>
<dbReference type="InterPro" id="IPR035965">
    <property type="entry name" value="PAS-like_dom_sf"/>
</dbReference>
<evidence type="ECO:0000256" key="5">
    <source>
        <dbReference type="ARBA" id="ARBA00022475"/>
    </source>
</evidence>
<dbReference type="Pfam" id="PF14689">
    <property type="entry name" value="SPOB_a"/>
    <property type="match status" value="1"/>
</dbReference>
<evidence type="ECO:0000313" key="18">
    <source>
        <dbReference type="Proteomes" id="UP000186313"/>
    </source>
</evidence>
<dbReference type="OrthoDB" id="9792686at2"/>
<dbReference type="InterPro" id="IPR000014">
    <property type="entry name" value="PAS"/>
</dbReference>
<feature type="domain" description="Histidine kinase" evidence="16">
    <location>
        <begin position="346"/>
        <end position="542"/>
    </location>
</feature>
<proteinExistence type="predicted"/>
<evidence type="ECO:0000256" key="3">
    <source>
        <dbReference type="ARBA" id="ARBA00004651"/>
    </source>
</evidence>
<dbReference type="Gene3D" id="1.10.287.130">
    <property type="match status" value="1"/>
</dbReference>
<dbReference type="InterPro" id="IPR016120">
    <property type="entry name" value="Sig_transdc_His_kin_SpoOB"/>
</dbReference>
<dbReference type="InterPro" id="IPR003594">
    <property type="entry name" value="HATPase_dom"/>
</dbReference>
<keyword evidence="12 15" id="KW-1133">Transmembrane helix</keyword>
<evidence type="ECO:0000256" key="2">
    <source>
        <dbReference type="ARBA" id="ARBA00004533"/>
    </source>
</evidence>
<evidence type="ECO:0000256" key="12">
    <source>
        <dbReference type="ARBA" id="ARBA00022989"/>
    </source>
</evidence>
<accession>A0A1Q9HAV2</accession>